<evidence type="ECO:0000256" key="1">
    <source>
        <dbReference type="SAM" id="Phobius"/>
    </source>
</evidence>
<evidence type="ECO:0000313" key="2">
    <source>
        <dbReference type="EMBL" id="MBP2021679.1"/>
    </source>
</evidence>
<proteinExistence type="predicted"/>
<dbReference type="Proteomes" id="UP001519308">
    <property type="component" value="Unassembled WGS sequence"/>
</dbReference>
<dbReference type="EMBL" id="JAGGLL010000009">
    <property type="protein sequence ID" value="MBP2021679.1"/>
    <property type="molecule type" value="Genomic_DNA"/>
</dbReference>
<comment type="caution">
    <text evidence="2">The sequence shown here is derived from an EMBL/GenBank/DDBJ whole genome shotgun (WGS) entry which is preliminary data.</text>
</comment>
<keyword evidence="1" id="KW-0472">Membrane</keyword>
<feature type="transmembrane region" description="Helical" evidence="1">
    <location>
        <begin position="6"/>
        <end position="25"/>
    </location>
</feature>
<name>A0ABS4K4W2_9CLOT</name>
<keyword evidence="1" id="KW-1133">Transmembrane helix</keyword>
<keyword evidence="3" id="KW-1185">Reference proteome</keyword>
<gene>
    <name evidence="2" type="ORF">J2Z44_001475</name>
</gene>
<sequence>MGHITFKCLITVAAILMIIIVAFLTSKEHTKKEKNGQKESIEE</sequence>
<accession>A0ABS4K4W2</accession>
<evidence type="ECO:0000313" key="3">
    <source>
        <dbReference type="Proteomes" id="UP001519308"/>
    </source>
</evidence>
<keyword evidence="1" id="KW-0812">Transmembrane</keyword>
<dbReference type="RefSeq" id="WP_021285479.1">
    <property type="nucleotide sequence ID" value="NZ_JAGGLL010000009.1"/>
</dbReference>
<reference evidence="2 3" key="1">
    <citation type="submission" date="2021-03" db="EMBL/GenBank/DDBJ databases">
        <title>Genomic Encyclopedia of Type Strains, Phase IV (KMG-IV): sequencing the most valuable type-strain genomes for metagenomic binning, comparative biology and taxonomic classification.</title>
        <authorList>
            <person name="Goeker M."/>
        </authorList>
    </citation>
    <scope>NUCLEOTIDE SEQUENCE [LARGE SCALE GENOMIC DNA]</scope>
    <source>
        <strain evidence="2 3">DSM 28650</strain>
    </source>
</reference>
<organism evidence="2 3">
    <name type="scientific">Clostridium punense</name>
    <dbReference type="NCBI Taxonomy" id="1054297"/>
    <lineage>
        <taxon>Bacteria</taxon>
        <taxon>Bacillati</taxon>
        <taxon>Bacillota</taxon>
        <taxon>Clostridia</taxon>
        <taxon>Eubacteriales</taxon>
        <taxon>Clostridiaceae</taxon>
        <taxon>Clostridium</taxon>
    </lineage>
</organism>
<protein>
    <submittedName>
        <fullName evidence="2">Uncharacterized protein</fullName>
    </submittedName>
</protein>